<dbReference type="EMBL" id="DTMM01000195">
    <property type="protein sequence ID" value="HFT94066.1"/>
    <property type="molecule type" value="Genomic_DNA"/>
</dbReference>
<dbReference type="Pfam" id="PF14559">
    <property type="entry name" value="TPR_19"/>
    <property type="match status" value="1"/>
</dbReference>
<dbReference type="InterPro" id="IPR011990">
    <property type="entry name" value="TPR-like_helical_dom_sf"/>
</dbReference>
<evidence type="ECO:0000256" key="2">
    <source>
        <dbReference type="ARBA" id="ARBA00022803"/>
    </source>
</evidence>
<feature type="repeat" description="TPR" evidence="3">
    <location>
        <begin position="166"/>
        <end position="199"/>
    </location>
</feature>
<keyword evidence="1" id="KW-0677">Repeat</keyword>
<dbReference type="InterPro" id="IPR051685">
    <property type="entry name" value="Ycf3/AcsC/BcsC/TPR_MFPF"/>
</dbReference>
<sequence>MKEWDTTDNGTKTKGRLMDINDLNQLYENGEEHRRKGQFIEAISAYRQILVQAPDSPHILRRLGECLLKKGVPREAVSCFHEAIKRDPDDPGQYHLLAQAHRQTGDMDKALIALERASSLEPGNVSYQVDLGWCLADLGAMKNAAPLQERAISAFKTALTINPRDPGVLEGLASLYKDTNRIDLALDAIEKALELDPYDLDRLELKDRILRRWEIPGLPPS</sequence>
<dbReference type="PANTHER" id="PTHR44943">
    <property type="entry name" value="CELLULOSE SYNTHASE OPERON PROTEIN C"/>
    <property type="match status" value="1"/>
</dbReference>
<accession>A0A7C3LTK9</accession>
<evidence type="ECO:0000256" key="1">
    <source>
        <dbReference type="ARBA" id="ARBA00022737"/>
    </source>
</evidence>
<gene>
    <name evidence="4" type="ORF">ENX03_09085</name>
</gene>
<dbReference type="InterPro" id="IPR019734">
    <property type="entry name" value="TPR_rpt"/>
</dbReference>
<evidence type="ECO:0000256" key="3">
    <source>
        <dbReference type="PROSITE-ProRule" id="PRU00339"/>
    </source>
</evidence>
<proteinExistence type="predicted"/>
<evidence type="ECO:0000313" key="4">
    <source>
        <dbReference type="EMBL" id="HFT94066.1"/>
    </source>
</evidence>
<protein>
    <submittedName>
        <fullName evidence="4">Tetratricopeptide repeat protein</fullName>
    </submittedName>
</protein>
<organism evidence="4">
    <name type="scientific">Leptospirillum ferriphilum</name>
    <dbReference type="NCBI Taxonomy" id="178606"/>
    <lineage>
        <taxon>Bacteria</taxon>
        <taxon>Pseudomonadati</taxon>
        <taxon>Nitrospirota</taxon>
        <taxon>Nitrospiria</taxon>
        <taxon>Nitrospirales</taxon>
        <taxon>Nitrospiraceae</taxon>
        <taxon>Leptospirillum</taxon>
    </lineage>
</organism>
<dbReference type="AlphaFoldDB" id="A0A7C3LTK9"/>
<reference evidence="4" key="1">
    <citation type="journal article" date="2020" name="mSystems">
        <title>Genome- and Community-Level Interaction Insights into Carbon Utilization and Element Cycling Functions of Hydrothermarchaeota in Hydrothermal Sediment.</title>
        <authorList>
            <person name="Zhou Z."/>
            <person name="Liu Y."/>
            <person name="Xu W."/>
            <person name="Pan J."/>
            <person name="Luo Z.H."/>
            <person name="Li M."/>
        </authorList>
    </citation>
    <scope>NUCLEOTIDE SEQUENCE [LARGE SCALE GENOMIC DNA]</scope>
    <source>
        <strain evidence="4">SpSt-902</strain>
    </source>
</reference>
<dbReference type="PANTHER" id="PTHR44943:SF4">
    <property type="entry name" value="TPR REPEAT-CONTAINING PROTEIN MJ0798"/>
    <property type="match status" value="1"/>
</dbReference>
<name>A0A7C3LTK9_9BACT</name>
<feature type="repeat" description="TPR" evidence="3">
    <location>
        <begin position="57"/>
        <end position="90"/>
    </location>
</feature>
<dbReference type="Pfam" id="PF13181">
    <property type="entry name" value="TPR_8"/>
    <property type="match status" value="1"/>
</dbReference>
<keyword evidence="2 3" id="KW-0802">TPR repeat</keyword>
<dbReference type="SUPFAM" id="SSF48452">
    <property type="entry name" value="TPR-like"/>
    <property type="match status" value="1"/>
</dbReference>
<dbReference type="PROSITE" id="PS50005">
    <property type="entry name" value="TPR"/>
    <property type="match status" value="3"/>
</dbReference>
<comment type="caution">
    <text evidence="4">The sequence shown here is derived from an EMBL/GenBank/DDBJ whole genome shotgun (WGS) entry which is preliminary data.</text>
</comment>
<feature type="repeat" description="TPR" evidence="3">
    <location>
        <begin position="91"/>
        <end position="124"/>
    </location>
</feature>
<dbReference type="Gene3D" id="1.25.40.10">
    <property type="entry name" value="Tetratricopeptide repeat domain"/>
    <property type="match status" value="2"/>
</dbReference>
<dbReference type="SMART" id="SM00028">
    <property type="entry name" value="TPR"/>
    <property type="match status" value="5"/>
</dbReference>